<feature type="compositionally biased region" description="Basic residues" evidence="1">
    <location>
        <begin position="260"/>
        <end position="272"/>
    </location>
</feature>
<dbReference type="EMBL" id="JAODUO010000812">
    <property type="protein sequence ID" value="KAK2174288.1"/>
    <property type="molecule type" value="Genomic_DNA"/>
</dbReference>
<feature type="region of interest" description="Disordered" evidence="1">
    <location>
        <begin position="219"/>
        <end position="278"/>
    </location>
</feature>
<dbReference type="Proteomes" id="UP001209878">
    <property type="component" value="Unassembled WGS sequence"/>
</dbReference>
<reference evidence="2" key="1">
    <citation type="journal article" date="2023" name="Mol. Biol. Evol.">
        <title>Third-Generation Sequencing Reveals the Adaptive Role of the Epigenome in Three Deep-Sea Polychaetes.</title>
        <authorList>
            <person name="Perez M."/>
            <person name="Aroh O."/>
            <person name="Sun Y."/>
            <person name="Lan Y."/>
            <person name="Juniper S.K."/>
            <person name="Young C.R."/>
            <person name="Angers B."/>
            <person name="Qian P.Y."/>
        </authorList>
    </citation>
    <scope>NUCLEOTIDE SEQUENCE</scope>
    <source>
        <strain evidence="2">R07B-5</strain>
    </source>
</reference>
<proteinExistence type="predicted"/>
<name>A0AAD9KMH4_RIDPI</name>
<feature type="region of interest" description="Disordered" evidence="1">
    <location>
        <begin position="81"/>
        <end position="127"/>
    </location>
</feature>
<organism evidence="2 3">
    <name type="scientific">Ridgeia piscesae</name>
    <name type="common">Tubeworm</name>
    <dbReference type="NCBI Taxonomy" id="27915"/>
    <lineage>
        <taxon>Eukaryota</taxon>
        <taxon>Metazoa</taxon>
        <taxon>Spiralia</taxon>
        <taxon>Lophotrochozoa</taxon>
        <taxon>Annelida</taxon>
        <taxon>Polychaeta</taxon>
        <taxon>Sedentaria</taxon>
        <taxon>Canalipalpata</taxon>
        <taxon>Sabellida</taxon>
        <taxon>Siboglinidae</taxon>
        <taxon>Ridgeia</taxon>
    </lineage>
</organism>
<evidence type="ECO:0000313" key="2">
    <source>
        <dbReference type="EMBL" id="KAK2174288.1"/>
    </source>
</evidence>
<dbReference type="AlphaFoldDB" id="A0AAD9KMH4"/>
<protein>
    <submittedName>
        <fullName evidence="2">Uncharacterized protein</fullName>
    </submittedName>
</protein>
<evidence type="ECO:0000256" key="1">
    <source>
        <dbReference type="SAM" id="MobiDB-lite"/>
    </source>
</evidence>
<keyword evidence="3" id="KW-1185">Reference proteome</keyword>
<feature type="compositionally biased region" description="Low complexity" evidence="1">
    <location>
        <begin position="99"/>
        <end position="116"/>
    </location>
</feature>
<comment type="caution">
    <text evidence="2">The sequence shown here is derived from an EMBL/GenBank/DDBJ whole genome shotgun (WGS) entry which is preliminary data.</text>
</comment>
<sequence length="329" mass="37253">MSPPVDVEAAPSQKTMQFLKNRNNISRRKLERQLDMIEREKTFNLMSITHESLDLKEFLRTIRRCPSEDLPEARHWLGRPRAVSAKVPTDENGIPRDIATAPAQTQQPDPDPAAATKPGDDESDRPNAYTEIQRGAPATAMHLSYMKLFGRRNAYADVSSDATDTFSDLFARTPSQATSSGRRTGLSDYSDAVENVFAENRRTPGSVLSSAASGKRVNILMLGDDKTRGRRGRRRGGSPEPGDDDNDDGDWMKTLLTDKTRRRQRQRRRRRTPLPDRISEFYGKLDKLKKEENAPPSKEFHRRWILLTRGVEAALAESSDEEEQVHHTI</sequence>
<evidence type="ECO:0000313" key="3">
    <source>
        <dbReference type="Proteomes" id="UP001209878"/>
    </source>
</evidence>
<gene>
    <name evidence="2" type="ORF">NP493_812g00001</name>
</gene>
<accession>A0AAD9KMH4</accession>